<dbReference type="Proteomes" id="UP000257143">
    <property type="component" value="Unassembled WGS sequence"/>
</dbReference>
<dbReference type="AlphaFoldDB" id="A0A3D8PN83"/>
<protein>
    <submittedName>
        <fullName evidence="1">Uncharacterized protein</fullName>
    </submittedName>
</protein>
<accession>A0A3D8PN83</accession>
<sequence>MKTKVTNIVYFPDKVQEDLFEILDDVFYYSISYFREKMNTIIEKVLTGMKISNEQEEEIFPQLVYWATYCLPIGTEEKTIYQHYLEENQEVIWGRSLKVQEVLASWLQLSPSFYYVEKDDSLSGRVFVLREIFSEQSEIVCIYNRMFQAPKRGELISGMLMPMGDDTYTTIGGLIHLSGNNLEQTVNEIIAYAIKHRAGTKLVNRRLLYPILLLIALKRIAGDK</sequence>
<dbReference type="OrthoDB" id="6399948at2"/>
<dbReference type="RefSeq" id="WP_115773811.1">
    <property type="nucleotide sequence ID" value="NZ_PIOC01000019.1"/>
</dbReference>
<proteinExistence type="predicted"/>
<keyword evidence="2" id="KW-1185">Reference proteome</keyword>
<evidence type="ECO:0000313" key="2">
    <source>
        <dbReference type="Proteomes" id="UP000257143"/>
    </source>
</evidence>
<comment type="caution">
    <text evidence="1">The sequence shown here is derived from an EMBL/GenBank/DDBJ whole genome shotgun (WGS) entry which is preliminary data.</text>
</comment>
<dbReference type="EMBL" id="PIOC01000019">
    <property type="protein sequence ID" value="RDW17563.1"/>
    <property type="molecule type" value="Genomic_DNA"/>
</dbReference>
<gene>
    <name evidence="1" type="ORF">CWR48_13655</name>
</gene>
<reference evidence="2" key="1">
    <citation type="submission" date="2017-11" db="EMBL/GenBank/DDBJ databases">
        <authorList>
            <person name="Zhu W."/>
        </authorList>
    </citation>
    <scope>NUCLEOTIDE SEQUENCE [LARGE SCALE GENOMIC DNA]</scope>
    <source>
        <strain evidence="2">CAU 1183</strain>
    </source>
</reference>
<organism evidence="1 2">
    <name type="scientific">Oceanobacillus arenosus</name>
    <dbReference type="NCBI Taxonomy" id="1229153"/>
    <lineage>
        <taxon>Bacteria</taxon>
        <taxon>Bacillati</taxon>
        <taxon>Bacillota</taxon>
        <taxon>Bacilli</taxon>
        <taxon>Bacillales</taxon>
        <taxon>Bacillaceae</taxon>
        <taxon>Oceanobacillus</taxon>
    </lineage>
</organism>
<evidence type="ECO:0000313" key="1">
    <source>
        <dbReference type="EMBL" id="RDW17563.1"/>
    </source>
</evidence>
<name>A0A3D8PN83_9BACI</name>